<name>A0A067QUN7_ZOONE</name>
<gene>
    <name evidence="9" type="ORF">L798_12301</name>
</gene>
<evidence type="ECO:0000256" key="3">
    <source>
        <dbReference type="ARBA" id="ARBA00022553"/>
    </source>
</evidence>
<organism evidence="9 10">
    <name type="scientific">Zootermopsis nevadensis</name>
    <name type="common">Dampwood termite</name>
    <dbReference type="NCBI Taxonomy" id="136037"/>
    <lineage>
        <taxon>Eukaryota</taxon>
        <taxon>Metazoa</taxon>
        <taxon>Ecdysozoa</taxon>
        <taxon>Arthropoda</taxon>
        <taxon>Hexapoda</taxon>
        <taxon>Insecta</taxon>
        <taxon>Pterygota</taxon>
        <taxon>Neoptera</taxon>
        <taxon>Polyneoptera</taxon>
        <taxon>Dictyoptera</taxon>
        <taxon>Blattodea</taxon>
        <taxon>Blattoidea</taxon>
        <taxon>Termitoidae</taxon>
        <taxon>Termopsidae</taxon>
        <taxon>Zootermopsis</taxon>
    </lineage>
</organism>
<dbReference type="Pfam" id="PF02020">
    <property type="entry name" value="W2"/>
    <property type="match status" value="1"/>
</dbReference>
<dbReference type="SMART" id="SM00543">
    <property type="entry name" value="MIF4G"/>
    <property type="match status" value="1"/>
</dbReference>
<protein>
    <submittedName>
        <fullName evidence="9">Eukaryotic translation initiation factor 4 gamma 3</fullName>
    </submittedName>
</protein>
<dbReference type="InterPro" id="IPR003891">
    <property type="entry name" value="Initiation_fac_eIF4g_MI"/>
</dbReference>
<feature type="domain" description="W2" evidence="7">
    <location>
        <begin position="983"/>
        <end position="1154"/>
    </location>
</feature>
<comment type="similarity">
    <text evidence="1">Belongs to the eukaryotic initiation factor 4G family.</text>
</comment>
<dbReference type="GO" id="GO:0006417">
    <property type="term" value="P:regulation of translation"/>
    <property type="evidence" value="ECO:0007669"/>
    <property type="project" value="UniProtKB-KW"/>
</dbReference>
<feature type="compositionally biased region" description="Basic and acidic residues" evidence="6">
    <location>
        <begin position="27"/>
        <end position="38"/>
    </location>
</feature>
<sequence>MSSGSSSTANRGRRCGRSRSCSSSRYSEGRQGYKDGGKASHRSKPKQQRNVKMRDINRKGAEKEGGTDMDAFTEPCPEEAAPLTPPSLSPVSQPSVPATPNRASDNQIVQDEETEADKEEKLVAARNEENAKVSAATLKEDVGNCTTPVIENIPAAKSTVLALRHTYKEDQWSPLNPEGKKKYERDFLMELQNDPQSKRKPDNLPDLEIVLKDNTNRQRVIDRTFFGMNRTVPDRSSHDSFTPGFMKTPNSRGQPLAKRNSQQGKAKSNKPVIHVTLSLKEDVQLRETENAWKPGRMKPTSIGEQDSKTEDLYRKVRGVLNKLTPQKFRTLVSQVQALPIDSSDRLKGVINLVFEKAVDEPNFSEAYAQMCKVLSSMQVPAERRNKDEQEVTFRKLLVNRCQAEFEKNSEADLNREAKREEIEQTTDPEKKKELQLSYEEEERRIRMKSVGNIRFIGELFKLGMLTTNIMQRCIRHLLTEGDEESLECLCKLLTTIGKDLENKNNDLSEYFSKMKEISQKRGEVSSRVRFMLRDVIDLRQSKWIPRRNDSNPKTIDQIQKEAEKESLDQQLLLNSTPQPPRLQDDRALLNRKNRGVGGTSEDGWNTVGITGRPARYTVDTTKLKVAKEEFGIVLGNAFQYSNWSGGANAKGKDANKRSVTTGSGPTYSPNFYAALDTTNEDGKRPPPPPPSSTSSRPGPGKTTPSPSMEKERMLASFKTPAEGDRQQSRSGTSRSSSRDNSARRGGDEPSSLRPFAPSSQSPSVSASTEDVSGSEVIKNPEVSVTGSVLSLSVEEVQKKTLSLLEEFLLNINYKESETFILETFSTENLSLFVRESLNDMLERTSTARQNVGKLMSQLVKADVITISVYLSGLNQFLEFADDIAIDVPKFWPYTAEFIVPMLLSDAMSFADFREVAQPSHGKLIVEVLQLLVKDKGPVWIQEKWEAAKLEWTDCSLVDKVDKFVKQNMLEYKSDGAMSAPSSASSTPLSWNSVQQKLEQFLKPDKASPSSFDQICDWISVNVGDRVKEPQFIRALMTAICQSAIESQKTTLKLNEDRFRQNQKLVLKYVDNKEELELQCLYAVQSLIHKLEHPQGLLCQIFQVLWDDGTISDDSFIAWEASADPAEQPGKAVAVKSLTTFFTALGEGEEDSSCEES</sequence>
<keyword evidence="5" id="KW-0648">Protein biosynthesis</keyword>
<feature type="compositionally biased region" description="Basic residues" evidence="6">
    <location>
        <begin position="39"/>
        <end position="51"/>
    </location>
</feature>
<feature type="compositionally biased region" description="Polar residues" evidence="6">
    <location>
        <begin position="657"/>
        <end position="669"/>
    </location>
</feature>
<dbReference type="FunFam" id="1.25.40.180:FF:000001">
    <property type="entry name" value="Eukaryotic translation initiation factor 4 gamma, 3, putative"/>
    <property type="match status" value="1"/>
</dbReference>
<dbReference type="InterPro" id="IPR003890">
    <property type="entry name" value="MIF4G-like_typ-3"/>
</dbReference>
<keyword evidence="3" id="KW-0597">Phosphoprotein</keyword>
<feature type="region of interest" description="Disordered" evidence="6">
    <location>
        <begin position="231"/>
        <end position="270"/>
    </location>
</feature>
<keyword evidence="2 9" id="KW-0396">Initiation factor</keyword>
<evidence type="ECO:0000313" key="10">
    <source>
        <dbReference type="Proteomes" id="UP000027135"/>
    </source>
</evidence>
<dbReference type="PROSITE" id="PS51366">
    <property type="entry name" value="MI"/>
    <property type="match status" value="1"/>
</dbReference>
<dbReference type="Pfam" id="PF02854">
    <property type="entry name" value="MIF4G"/>
    <property type="match status" value="1"/>
</dbReference>
<evidence type="ECO:0000256" key="4">
    <source>
        <dbReference type="ARBA" id="ARBA00022845"/>
    </source>
</evidence>
<dbReference type="InParanoid" id="A0A067QUN7"/>
<dbReference type="PANTHER" id="PTHR23253">
    <property type="entry name" value="EUKARYOTIC TRANSLATION INITIATION FACTOR 4 GAMMA"/>
    <property type="match status" value="1"/>
</dbReference>
<feature type="compositionally biased region" description="Basic and acidic residues" evidence="6">
    <location>
        <begin position="412"/>
        <end position="434"/>
    </location>
</feature>
<feature type="compositionally biased region" description="Basic and acidic residues" evidence="6">
    <location>
        <begin position="736"/>
        <end position="747"/>
    </location>
</feature>
<dbReference type="SMART" id="SM00544">
    <property type="entry name" value="MA3"/>
    <property type="match status" value="1"/>
</dbReference>
<evidence type="ECO:0000313" key="9">
    <source>
        <dbReference type="EMBL" id="KDR13887.1"/>
    </source>
</evidence>
<dbReference type="GO" id="GO:0003743">
    <property type="term" value="F:translation initiation factor activity"/>
    <property type="evidence" value="ECO:0007669"/>
    <property type="project" value="UniProtKB-KW"/>
</dbReference>
<feature type="region of interest" description="Disordered" evidence="6">
    <location>
        <begin position="1"/>
        <end position="120"/>
    </location>
</feature>
<dbReference type="AlphaFoldDB" id="A0A067QUN7"/>
<dbReference type="InterPro" id="IPR049485">
    <property type="entry name" value="eIF4G1-like_eIF4E-bd"/>
</dbReference>
<keyword evidence="10" id="KW-1185">Reference proteome</keyword>
<feature type="compositionally biased region" description="Basic and acidic residues" evidence="6">
    <location>
        <begin position="52"/>
        <end position="66"/>
    </location>
</feature>
<feature type="compositionally biased region" description="Polar residues" evidence="6">
    <location>
        <begin position="1"/>
        <end position="10"/>
    </location>
</feature>
<dbReference type="PANTHER" id="PTHR23253:SF78">
    <property type="entry name" value="EUKARYOTIC TRANSLATION INITIATION FACTOR 4G1, ISOFORM B-RELATED"/>
    <property type="match status" value="1"/>
</dbReference>
<proteinExistence type="inferred from homology"/>
<evidence type="ECO:0000256" key="2">
    <source>
        <dbReference type="ARBA" id="ARBA00022540"/>
    </source>
</evidence>
<dbReference type="SUPFAM" id="SSF48371">
    <property type="entry name" value="ARM repeat"/>
    <property type="match status" value="3"/>
</dbReference>
<dbReference type="STRING" id="136037.A0A067QUN7"/>
<feature type="compositionally biased region" description="Polar residues" evidence="6">
    <location>
        <begin position="248"/>
        <end position="266"/>
    </location>
</feature>
<dbReference type="FunFam" id="1.25.40.180:FF:000042">
    <property type="entry name" value="Eukaryotic translation initiation factor 4 gamma"/>
    <property type="match status" value="1"/>
</dbReference>
<evidence type="ECO:0000259" key="8">
    <source>
        <dbReference type="PROSITE" id="PS51366"/>
    </source>
</evidence>
<dbReference type="EMBL" id="KK852914">
    <property type="protein sequence ID" value="KDR13887.1"/>
    <property type="molecule type" value="Genomic_DNA"/>
</dbReference>
<dbReference type="Pfam" id="PF02847">
    <property type="entry name" value="MA3"/>
    <property type="match status" value="1"/>
</dbReference>
<dbReference type="FunCoup" id="A0A067QUN7">
    <property type="interactions" value="1261"/>
</dbReference>
<dbReference type="GO" id="GO:0003729">
    <property type="term" value="F:mRNA binding"/>
    <property type="evidence" value="ECO:0007669"/>
    <property type="project" value="TreeGrafter"/>
</dbReference>
<feature type="region of interest" description="Disordered" evidence="6">
    <location>
        <begin position="412"/>
        <end position="435"/>
    </location>
</feature>
<dbReference type="InterPro" id="IPR016024">
    <property type="entry name" value="ARM-type_fold"/>
</dbReference>
<evidence type="ECO:0000256" key="5">
    <source>
        <dbReference type="ARBA" id="ARBA00022917"/>
    </source>
</evidence>
<feature type="region of interest" description="Disordered" evidence="6">
    <location>
        <begin position="641"/>
        <end position="778"/>
    </location>
</feature>
<keyword evidence="4" id="KW-0810">Translation regulation</keyword>
<reference evidence="9 10" key="1">
    <citation type="journal article" date="2014" name="Nat. Commun.">
        <title>Molecular traces of alternative social organization in a termite genome.</title>
        <authorList>
            <person name="Terrapon N."/>
            <person name="Li C."/>
            <person name="Robertson H.M."/>
            <person name="Ji L."/>
            <person name="Meng X."/>
            <person name="Booth W."/>
            <person name="Chen Z."/>
            <person name="Childers C.P."/>
            <person name="Glastad K.M."/>
            <person name="Gokhale K."/>
            <person name="Gowin J."/>
            <person name="Gronenberg W."/>
            <person name="Hermansen R.A."/>
            <person name="Hu H."/>
            <person name="Hunt B.G."/>
            <person name="Huylmans A.K."/>
            <person name="Khalil S.M."/>
            <person name="Mitchell R.D."/>
            <person name="Munoz-Torres M.C."/>
            <person name="Mustard J.A."/>
            <person name="Pan H."/>
            <person name="Reese J.T."/>
            <person name="Scharf M.E."/>
            <person name="Sun F."/>
            <person name="Vogel H."/>
            <person name="Xiao J."/>
            <person name="Yang W."/>
            <person name="Yang Z."/>
            <person name="Yang Z."/>
            <person name="Zhou J."/>
            <person name="Zhu J."/>
            <person name="Brent C.S."/>
            <person name="Elsik C.G."/>
            <person name="Goodisman M.A."/>
            <person name="Liberles D.A."/>
            <person name="Roe R.M."/>
            <person name="Vargo E.L."/>
            <person name="Vilcinskas A."/>
            <person name="Wang J."/>
            <person name="Bornberg-Bauer E."/>
            <person name="Korb J."/>
            <person name="Zhang G."/>
            <person name="Liebig J."/>
        </authorList>
    </citation>
    <scope>NUCLEOTIDE SEQUENCE [LARGE SCALE GENOMIC DNA]</scope>
    <source>
        <tissue evidence="9">Whole organism</tissue>
    </source>
</reference>
<evidence type="ECO:0000256" key="1">
    <source>
        <dbReference type="ARBA" id="ARBA00005775"/>
    </source>
</evidence>
<dbReference type="OMA" id="CADANEK"/>
<feature type="compositionally biased region" description="Low complexity" evidence="6">
    <location>
        <begin position="756"/>
        <end position="767"/>
    </location>
</feature>
<accession>A0A067QUN7</accession>
<dbReference type="SMART" id="SM00515">
    <property type="entry name" value="eIF5C"/>
    <property type="match status" value="1"/>
</dbReference>
<dbReference type="Proteomes" id="UP000027135">
    <property type="component" value="Unassembled WGS sequence"/>
</dbReference>
<dbReference type="GO" id="GO:0016281">
    <property type="term" value="C:eukaryotic translation initiation factor 4F complex"/>
    <property type="evidence" value="ECO:0007669"/>
    <property type="project" value="TreeGrafter"/>
</dbReference>
<dbReference type="Gene3D" id="1.25.40.180">
    <property type="match status" value="3"/>
</dbReference>
<evidence type="ECO:0000256" key="6">
    <source>
        <dbReference type="SAM" id="MobiDB-lite"/>
    </source>
</evidence>
<evidence type="ECO:0000259" key="7">
    <source>
        <dbReference type="PROSITE" id="PS51363"/>
    </source>
</evidence>
<dbReference type="Pfam" id="PF21140">
    <property type="entry name" value="eIF4G1-like_eIF4E-bd"/>
    <property type="match status" value="1"/>
</dbReference>
<feature type="domain" description="MI" evidence="8">
    <location>
        <begin position="795"/>
        <end position="917"/>
    </location>
</feature>
<dbReference type="PROSITE" id="PS51363">
    <property type="entry name" value="W2"/>
    <property type="match status" value="1"/>
</dbReference>
<dbReference type="InterPro" id="IPR003307">
    <property type="entry name" value="W2_domain"/>
</dbReference>
<dbReference type="CDD" id="cd11559">
    <property type="entry name" value="W2_eIF4G1_like"/>
    <property type="match status" value="1"/>
</dbReference>
<feature type="compositionally biased region" description="Low complexity" evidence="6">
    <location>
        <begin position="692"/>
        <end position="707"/>
    </location>
</feature>
<dbReference type="eggNOG" id="KOG0401">
    <property type="taxonomic scope" value="Eukaryota"/>
</dbReference>